<protein>
    <recommendedName>
        <fullName evidence="4">Fimbrial assembly protein</fullName>
    </recommendedName>
</protein>
<evidence type="ECO:0008006" key="4">
    <source>
        <dbReference type="Google" id="ProtNLM"/>
    </source>
</evidence>
<dbReference type="Gene3D" id="2.60.40.2040">
    <property type="entry name" value="CFA/I fimbrial subunit E, pilin domain"/>
    <property type="match status" value="1"/>
</dbReference>
<reference evidence="2 3" key="1">
    <citation type="journal article" date="2023" name="Front. Microbiol.">
        <title>Genomic analyses of Burkholderia respiratory isolates indicates two evolutionarily distinct B. anthina clades.</title>
        <authorList>
            <person name="Pham A."/>
            <person name="Volmer J.G."/>
            <person name="Chambers D.C."/>
            <person name="Smith D.J."/>
            <person name="Reid D.W."/>
            <person name="Burr L."/>
            <person name="Wells T.J."/>
        </authorList>
    </citation>
    <scope>NUCLEOTIDE SEQUENCE [LARGE SCALE GENOMIC DNA]</scope>
    <source>
        <strain evidence="2 3">BCCIQ07A</strain>
    </source>
</reference>
<keyword evidence="3" id="KW-1185">Reference proteome</keyword>
<organism evidence="2 3">
    <name type="scientific">Burkholderia anthinoferrum</name>
    <dbReference type="NCBI Taxonomy" id="3090833"/>
    <lineage>
        <taxon>Bacteria</taxon>
        <taxon>Pseudomonadati</taxon>
        <taxon>Pseudomonadota</taxon>
        <taxon>Betaproteobacteria</taxon>
        <taxon>Burkholderiales</taxon>
        <taxon>Burkholderiaceae</taxon>
        <taxon>Burkholderia</taxon>
    </lineage>
</organism>
<keyword evidence="1" id="KW-0732">Signal</keyword>
<gene>
    <name evidence="2" type="ORF">SB593_24555</name>
</gene>
<dbReference type="Proteomes" id="UP001304467">
    <property type="component" value="Unassembled WGS sequence"/>
</dbReference>
<proteinExistence type="predicted"/>
<feature type="signal peptide" evidence="1">
    <location>
        <begin position="1"/>
        <end position="22"/>
    </location>
</feature>
<evidence type="ECO:0000256" key="1">
    <source>
        <dbReference type="SAM" id="SignalP"/>
    </source>
</evidence>
<name>A0ABU5WV42_9BURK</name>
<evidence type="ECO:0000313" key="3">
    <source>
        <dbReference type="Proteomes" id="UP001304467"/>
    </source>
</evidence>
<comment type="caution">
    <text evidence="2">The sequence shown here is derived from an EMBL/GenBank/DDBJ whole genome shotgun (WGS) entry which is preliminary data.</text>
</comment>
<dbReference type="RefSeq" id="WP_059576219.1">
    <property type="nucleotide sequence ID" value="NZ_JAWRKY010000014.1"/>
</dbReference>
<evidence type="ECO:0000313" key="2">
    <source>
        <dbReference type="EMBL" id="MEB2582117.1"/>
    </source>
</evidence>
<feature type="chain" id="PRO_5046590807" description="Fimbrial assembly protein" evidence="1">
    <location>
        <begin position="23"/>
        <end position="183"/>
    </location>
</feature>
<sequence length="183" mass="19824">MKKIILSGSLAVLALVPTFASAQVAALTGKTESRVTAKVIRPNNLIITDDKGGWFGQGLTMQQLGAWDTPYEVKARLRVVSTTGTFQVRMDQPLDIRNQAKPTLAFRKPVVSMGAENAALKQFTVGQAIEFVNPAPPSEEIDSEGYYTLDVSAYPPEGDFKSTTGTYTGTLSLVFEPIVPKQK</sequence>
<dbReference type="EMBL" id="JAWRLE010000046">
    <property type="protein sequence ID" value="MEB2582117.1"/>
    <property type="molecule type" value="Genomic_DNA"/>
</dbReference>
<accession>A0ABU5WV42</accession>